<name>A0A4Y4E3U5_CELCE</name>
<sequence>MSTRPASDGRGGVLDAAPPVVLEVDLGPGVRAGFTTRTGGVSPEPWDSLNLGLNVTDDVTRVRSNRARASAWLGAPVAFSSQVHGTDVVRLGSPPRDGDGAPVDSVGEADAIVATAPGVGLGVLVADCVPVLLADADAGVVGVAHAGRRGLAHGVVPAVLEAMLAAGARTGNVRAAVGPSACGRCYEVPATMRDDVALARPATRSTTSWGTPALDLPAGVVADLVAAGVEDVLRVDACTIEDDRFFSHRRAARGGTTTGRFAGLVALSAARPPWSRPPGEVEDAGRVVPGSSDALG</sequence>
<comment type="caution">
    <text evidence="14">The sequence shown here is derived from an EMBL/GenBank/DDBJ whole genome shotgun (WGS) entry which is preliminary data.</text>
</comment>
<evidence type="ECO:0000256" key="12">
    <source>
        <dbReference type="RuleBase" id="RU361274"/>
    </source>
</evidence>
<evidence type="ECO:0000256" key="4">
    <source>
        <dbReference type="ARBA" id="ARBA00022679"/>
    </source>
</evidence>
<dbReference type="GO" id="GO:0017061">
    <property type="term" value="F:S-methyl-5-thioadenosine phosphorylase activity"/>
    <property type="evidence" value="ECO:0007669"/>
    <property type="project" value="UniProtKB-EC"/>
</dbReference>
<dbReference type="SUPFAM" id="SSF64438">
    <property type="entry name" value="CNF1/YfiH-like putative cysteine hydrolases"/>
    <property type="match status" value="1"/>
</dbReference>
<dbReference type="RefSeq" id="WP_141389694.1">
    <property type="nucleotide sequence ID" value="NZ_BJNZ01000012.1"/>
</dbReference>
<evidence type="ECO:0000256" key="13">
    <source>
        <dbReference type="SAM" id="MobiDB-lite"/>
    </source>
</evidence>
<evidence type="ECO:0000256" key="9">
    <source>
        <dbReference type="ARBA" id="ARBA00047989"/>
    </source>
</evidence>
<keyword evidence="5" id="KW-0479">Metal-binding</keyword>
<comment type="function">
    <text evidence="2">Purine nucleoside enzyme that catalyzes the phosphorolysis of adenosine and inosine nucleosides, yielding D-ribose 1-phosphate and the respective free bases, adenine and hypoxanthine. Also catalyzes the phosphorolysis of S-methyl-5'-thioadenosine into adenine and S-methyl-5-thio-alpha-D-ribose 1-phosphate. Also has adenosine deaminase activity.</text>
</comment>
<dbReference type="Proteomes" id="UP000316659">
    <property type="component" value="Unassembled WGS sequence"/>
</dbReference>
<comment type="catalytic activity">
    <reaction evidence="11">
        <text>S-methyl-5'-thioadenosine + phosphate = 5-(methylsulfanyl)-alpha-D-ribose 1-phosphate + adenine</text>
        <dbReference type="Rhea" id="RHEA:11852"/>
        <dbReference type="ChEBI" id="CHEBI:16708"/>
        <dbReference type="ChEBI" id="CHEBI:17509"/>
        <dbReference type="ChEBI" id="CHEBI:43474"/>
        <dbReference type="ChEBI" id="CHEBI:58533"/>
        <dbReference type="EC" id="2.4.2.28"/>
    </reaction>
    <physiologicalReaction direction="left-to-right" evidence="11">
        <dbReference type="Rhea" id="RHEA:11853"/>
    </physiologicalReaction>
</comment>
<keyword evidence="6" id="KW-0378">Hydrolase</keyword>
<comment type="catalytic activity">
    <reaction evidence="9">
        <text>adenosine + H2O + H(+) = inosine + NH4(+)</text>
        <dbReference type="Rhea" id="RHEA:24408"/>
        <dbReference type="ChEBI" id="CHEBI:15377"/>
        <dbReference type="ChEBI" id="CHEBI:15378"/>
        <dbReference type="ChEBI" id="CHEBI:16335"/>
        <dbReference type="ChEBI" id="CHEBI:17596"/>
        <dbReference type="ChEBI" id="CHEBI:28938"/>
        <dbReference type="EC" id="3.5.4.4"/>
    </reaction>
    <physiologicalReaction direction="left-to-right" evidence="9">
        <dbReference type="Rhea" id="RHEA:24409"/>
    </physiologicalReaction>
</comment>
<dbReference type="GO" id="GO:0005507">
    <property type="term" value="F:copper ion binding"/>
    <property type="evidence" value="ECO:0007669"/>
    <property type="project" value="TreeGrafter"/>
</dbReference>
<dbReference type="Pfam" id="PF02578">
    <property type="entry name" value="Cu-oxidase_4"/>
    <property type="match status" value="1"/>
</dbReference>
<comment type="catalytic activity">
    <reaction evidence="1">
        <text>inosine + phosphate = alpha-D-ribose 1-phosphate + hypoxanthine</text>
        <dbReference type="Rhea" id="RHEA:27646"/>
        <dbReference type="ChEBI" id="CHEBI:17368"/>
        <dbReference type="ChEBI" id="CHEBI:17596"/>
        <dbReference type="ChEBI" id="CHEBI:43474"/>
        <dbReference type="ChEBI" id="CHEBI:57720"/>
        <dbReference type="EC" id="2.4.2.1"/>
    </reaction>
    <physiologicalReaction direction="left-to-right" evidence="1">
        <dbReference type="Rhea" id="RHEA:27647"/>
    </physiologicalReaction>
</comment>
<evidence type="ECO:0000256" key="5">
    <source>
        <dbReference type="ARBA" id="ARBA00022723"/>
    </source>
</evidence>
<dbReference type="CDD" id="cd16833">
    <property type="entry name" value="YfiH"/>
    <property type="match status" value="1"/>
</dbReference>
<organism evidence="14 15">
    <name type="scientific">Cellulosimicrobium cellulans</name>
    <name type="common">Arthrobacter luteus</name>
    <dbReference type="NCBI Taxonomy" id="1710"/>
    <lineage>
        <taxon>Bacteria</taxon>
        <taxon>Bacillati</taxon>
        <taxon>Actinomycetota</taxon>
        <taxon>Actinomycetes</taxon>
        <taxon>Micrococcales</taxon>
        <taxon>Promicromonosporaceae</taxon>
        <taxon>Cellulosimicrobium</taxon>
    </lineage>
</organism>
<dbReference type="AlphaFoldDB" id="A0A4Y4E3U5"/>
<dbReference type="PANTHER" id="PTHR30616">
    <property type="entry name" value="UNCHARACTERIZED PROTEIN YFIH"/>
    <property type="match status" value="1"/>
</dbReference>
<evidence type="ECO:0000313" key="15">
    <source>
        <dbReference type="Proteomes" id="UP000316659"/>
    </source>
</evidence>
<dbReference type="EMBL" id="BJNZ01000012">
    <property type="protein sequence ID" value="GED10218.1"/>
    <property type="molecule type" value="Genomic_DNA"/>
</dbReference>
<comment type="catalytic activity">
    <reaction evidence="10">
        <text>adenosine + phosphate = alpha-D-ribose 1-phosphate + adenine</text>
        <dbReference type="Rhea" id="RHEA:27642"/>
        <dbReference type="ChEBI" id="CHEBI:16335"/>
        <dbReference type="ChEBI" id="CHEBI:16708"/>
        <dbReference type="ChEBI" id="CHEBI:43474"/>
        <dbReference type="ChEBI" id="CHEBI:57720"/>
        <dbReference type="EC" id="2.4.2.1"/>
    </reaction>
    <physiologicalReaction direction="left-to-right" evidence="10">
        <dbReference type="Rhea" id="RHEA:27643"/>
    </physiologicalReaction>
</comment>
<evidence type="ECO:0000256" key="1">
    <source>
        <dbReference type="ARBA" id="ARBA00000553"/>
    </source>
</evidence>
<comment type="similarity">
    <text evidence="3 12">Belongs to the purine nucleoside phosphorylase YfiH/LACC1 family.</text>
</comment>
<feature type="region of interest" description="Disordered" evidence="13">
    <location>
        <begin position="272"/>
        <end position="296"/>
    </location>
</feature>
<evidence type="ECO:0000256" key="10">
    <source>
        <dbReference type="ARBA" id="ARBA00048968"/>
    </source>
</evidence>
<keyword evidence="7" id="KW-0862">Zinc</keyword>
<accession>A0A4Y4E3U5</accession>
<dbReference type="PANTHER" id="PTHR30616:SF2">
    <property type="entry name" value="PURINE NUCLEOSIDE PHOSPHORYLASE LACC1"/>
    <property type="match status" value="1"/>
</dbReference>
<evidence type="ECO:0000256" key="8">
    <source>
        <dbReference type="ARBA" id="ARBA00023008"/>
    </source>
</evidence>
<reference evidence="14 15" key="1">
    <citation type="submission" date="2019-06" db="EMBL/GenBank/DDBJ databases">
        <title>Whole genome shotgun sequence of Cellulosimicrobium cellulans NBRC 15516.</title>
        <authorList>
            <person name="Hosoyama A."/>
            <person name="Uohara A."/>
            <person name="Ohji S."/>
            <person name="Ichikawa N."/>
        </authorList>
    </citation>
    <scope>NUCLEOTIDE SEQUENCE [LARGE SCALE GENOMIC DNA]</scope>
    <source>
        <strain evidence="14 15">NBRC 15516</strain>
    </source>
</reference>
<evidence type="ECO:0000256" key="2">
    <source>
        <dbReference type="ARBA" id="ARBA00003215"/>
    </source>
</evidence>
<dbReference type="InterPro" id="IPR038371">
    <property type="entry name" value="Cu_polyphenol_OxRdtase_sf"/>
</dbReference>
<gene>
    <name evidence="14" type="ORF">CCE02nite_22170</name>
</gene>
<dbReference type="Gene3D" id="3.60.140.10">
    <property type="entry name" value="CNF1/YfiH-like putative cysteine hydrolases"/>
    <property type="match status" value="1"/>
</dbReference>
<evidence type="ECO:0000256" key="11">
    <source>
        <dbReference type="ARBA" id="ARBA00049893"/>
    </source>
</evidence>
<dbReference type="InterPro" id="IPR011324">
    <property type="entry name" value="Cytotoxic_necrot_fac-like_cat"/>
</dbReference>
<keyword evidence="8" id="KW-0186">Copper</keyword>
<evidence type="ECO:0000256" key="7">
    <source>
        <dbReference type="ARBA" id="ARBA00022833"/>
    </source>
</evidence>
<evidence type="ECO:0000256" key="3">
    <source>
        <dbReference type="ARBA" id="ARBA00007353"/>
    </source>
</evidence>
<evidence type="ECO:0000256" key="6">
    <source>
        <dbReference type="ARBA" id="ARBA00022801"/>
    </source>
</evidence>
<dbReference type="InterPro" id="IPR003730">
    <property type="entry name" value="Cu_polyphenol_OxRdtase"/>
</dbReference>
<keyword evidence="4" id="KW-0808">Transferase</keyword>
<evidence type="ECO:0000313" key="14">
    <source>
        <dbReference type="EMBL" id="GED10218.1"/>
    </source>
</evidence>
<dbReference type="NCBIfam" id="TIGR00726">
    <property type="entry name" value="peptidoglycan editing factor PgeF"/>
    <property type="match status" value="1"/>
</dbReference>
<proteinExistence type="inferred from homology"/>
<dbReference type="GO" id="GO:0016787">
    <property type="term" value="F:hydrolase activity"/>
    <property type="evidence" value="ECO:0007669"/>
    <property type="project" value="UniProtKB-KW"/>
</dbReference>
<protein>
    <recommendedName>
        <fullName evidence="12">Purine nucleoside phosphorylase</fullName>
    </recommendedName>
</protein>